<feature type="domain" description="PBP" evidence="2">
    <location>
        <begin position="79"/>
        <end position="289"/>
    </location>
</feature>
<gene>
    <name evidence="3" type="ORF">PROFUN_14583</name>
</gene>
<dbReference type="OrthoDB" id="10260248at2759"/>
<dbReference type="Gene3D" id="3.40.190.10">
    <property type="entry name" value="Periplasmic binding protein-like II"/>
    <property type="match status" value="2"/>
</dbReference>
<keyword evidence="4" id="KW-1185">Reference proteome</keyword>
<accession>A0A2P6MZL9</accession>
<dbReference type="AlphaFoldDB" id="A0A2P6MZL9"/>
<reference evidence="3 4" key="1">
    <citation type="journal article" date="2018" name="Genome Biol. Evol.">
        <title>Multiple Roots of Fruiting Body Formation in Amoebozoa.</title>
        <authorList>
            <person name="Hillmann F."/>
            <person name="Forbes G."/>
            <person name="Novohradska S."/>
            <person name="Ferling I."/>
            <person name="Riege K."/>
            <person name="Groth M."/>
            <person name="Westermann M."/>
            <person name="Marz M."/>
            <person name="Spaller T."/>
            <person name="Winckler T."/>
            <person name="Schaap P."/>
            <person name="Glockner G."/>
        </authorList>
    </citation>
    <scope>NUCLEOTIDE SEQUENCE [LARGE SCALE GENOMIC DNA]</scope>
    <source>
        <strain evidence="3 4">Jena</strain>
    </source>
</reference>
<feature type="compositionally biased region" description="Polar residues" evidence="1">
    <location>
        <begin position="19"/>
        <end position="28"/>
    </location>
</feature>
<evidence type="ECO:0000313" key="3">
    <source>
        <dbReference type="EMBL" id="PRP77148.1"/>
    </source>
</evidence>
<dbReference type="Proteomes" id="UP000241769">
    <property type="component" value="Unassembled WGS sequence"/>
</dbReference>
<dbReference type="PANTHER" id="PTHR37945">
    <property type="entry name" value="EXTRACELLULAR TUNGSTATE BINDING PROTEIN"/>
    <property type="match status" value="1"/>
</dbReference>
<dbReference type="InterPro" id="IPR052738">
    <property type="entry name" value="ABC-Tungstate_binding"/>
</dbReference>
<comment type="caution">
    <text evidence="3">The sequence shown here is derived from an EMBL/GenBank/DDBJ whole genome shotgun (WGS) entry which is preliminary data.</text>
</comment>
<protein>
    <recommendedName>
        <fullName evidence="2">PBP domain-containing protein</fullName>
    </recommendedName>
</protein>
<evidence type="ECO:0000313" key="4">
    <source>
        <dbReference type="Proteomes" id="UP000241769"/>
    </source>
</evidence>
<feature type="region of interest" description="Disordered" evidence="1">
    <location>
        <begin position="1"/>
        <end position="31"/>
    </location>
</feature>
<dbReference type="PANTHER" id="PTHR37945:SF1">
    <property type="entry name" value="EXTRACELLULAR TUNGSTATE BINDING PROTEIN"/>
    <property type="match status" value="1"/>
</dbReference>
<dbReference type="STRING" id="1890364.A0A2P6MZL9"/>
<dbReference type="InterPro" id="IPR024370">
    <property type="entry name" value="PBP_domain"/>
</dbReference>
<proteinExistence type="predicted"/>
<evidence type="ECO:0000259" key="2">
    <source>
        <dbReference type="Pfam" id="PF12849"/>
    </source>
</evidence>
<sequence length="357" mass="39896">MKLPIAKLSSAHERGRITRPSSQWTQPERASPFDTHYDFAGLSRILTIDTNTYNPTPQEVYGRGSIKLRLGNGGAGPTGILKALAEDYLHSRKADFAIAWHQNISHHNLQGLRKGDIDIALTYEREQERSAITEGFAVHHSLVFHDRFILVGPSHNPAGIEEEDTIEVAFQKIAETARRTPQMKLFLSRNDLSATNVRERKIWCNIGEEPWLGEQDWYYKCSVFPQAALQEADIVGCYVLSDFATWMKTQHTLSSSQLMVAGGELLLNSCYALLQQKPSPLALDFLDYLKGPRGQTIIQGFAVESSGVPIYMKASDLQSAVDKSKRVRDTRRGTKTSSKGTVLFSVNGPLMQPMNCK</sequence>
<evidence type="ECO:0000256" key="1">
    <source>
        <dbReference type="SAM" id="MobiDB-lite"/>
    </source>
</evidence>
<dbReference type="InParanoid" id="A0A2P6MZL9"/>
<dbReference type="EMBL" id="MDYQ01000278">
    <property type="protein sequence ID" value="PRP77148.1"/>
    <property type="molecule type" value="Genomic_DNA"/>
</dbReference>
<organism evidence="3 4">
    <name type="scientific">Planoprotostelium fungivorum</name>
    <dbReference type="NCBI Taxonomy" id="1890364"/>
    <lineage>
        <taxon>Eukaryota</taxon>
        <taxon>Amoebozoa</taxon>
        <taxon>Evosea</taxon>
        <taxon>Variosea</taxon>
        <taxon>Cavosteliida</taxon>
        <taxon>Cavosteliaceae</taxon>
        <taxon>Planoprotostelium</taxon>
    </lineage>
</organism>
<name>A0A2P6MZL9_9EUKA</name>
<dbReference type="Pfam" id="PF12849">
    <property type="entry name" value="PBP_like_2"/>
    <property type="match status" value="1"/>
</dbReference>